<organism evidence="7 8">
    <name type="scientific">Rotaria sordida</name>
    <dbReference type="NCBI Taxonomy" id="392033"/>
    <lineage>
        <taxon>Eukaryota</taxon>
        <taxon>Metazoa</taxon>
        <taxon>Spiralia</taxon>
        <taxon>Gnathifera</taxon>
        <taxon>Rotifera</taxon>
        <taxon>Eurotatoria</taxon>
        <taxon>Bdelloidea</taxon>
        <taxon>Philodinida</taxon>
        <taxon>Philodinidae</taxon>
        <taxon>Rotaria</taxon>
    </lineage>
</organism>
<dbReference type="EMBL" id="CAJNOL010003714">
    <property type="protein sequence ID" value="CAF1571915.1"/>
    <property type="molecule type" value="Genomic_DNA"/>
</dbReference>
<sequence>MEEAQEKDMDAVASFKSGKSLSITGRQDNICSRLQMINLLASSNRYGYIFYATESDGLVIIPSKYIDQKSSYLTKSSDDDDDNDDENQNLEKNSIIHRSYMPTQMINKNSLIIPYWLSLNADDSILAIVLSQLDTQTWYIIFYDVVKLIQSPDSTPIGTPINLSNNSIGDTIIHFTWNPAIPNMFAYIDGNGSVSTFEIDQNSKQLKSLGKCDANDDNSSICWSPKGKQIVVVTYDGVLELYEPNMKLKKKYPSAISANSLFPPCISVLWFSTHQFLLGFSENNPDENTNDNSFFHIMVTYDKDQLVRTQIYNDLFFDAYETPININSQYFYVRINESKIIVCGLTKSLKIHVLGSDELNQFSCNC</sequence>
<dbReference type="InterPro" id="IPR015943">
    <property type="entry name" value="WD40/YVTN_repeat-like_dom_sf"/>
</dbReference>
<evidence type="ECO:0000256" key="3">
    <source>
        <dbReference type="ARBA" id="ARBA00023242"/>
    </source>
</evidence>
<keyword evidence="2" id="KW-0813">Transport</keyword>
<keyword evidence="8" id="KW-1185">Reference proteome</keyword>
<name>A0A815YMH6_9BILA</name>
<feature type="compositionally biased region" description="Acidic residues" evidence="4">
    <location>
        <begin position="78"/>
        <end position="88"/>
    </location>
</feature>
<evidence type="ECO:0000313" key="7">
    <source>
        <dbReference type="EMBL" id="CAF1571915.1"/>
    </source>
</evidence>
<evidence type="ECO:0000259" key="5">
    <source>
        <dbReference type="Pfam" id="PF16755"/>
    </source>
</evidence>
<comment type="caution">
    <text evidence="7">The sequence shown here is derived from an EMBL/GenBank/DDBJ whole genome shotgun (WGS) entry which is preliminary data.</text>
</comment>
<dbReference type="Pfam" id="PF16755">
    <property type="entry name" value="Beta-prop_NUP159_NUP214"/>
    <property type="match status" value="1"/>
</dbReference>
<accession>A0A815YMH6</accession>
<proteinExistence type="predicted"/>
<comment type="subcellular location">
    <subcellularLocation>
        <location evidence="1">Nucleus</location>
    </subcellularLocation>
</comment>
<dbReference type="Proteomes" id="UP000663854">
    <property type="component" value="Unassembled WGS sequence"/>
</dbReference>
<dbReference type="EMBL" id="CAJNOH010002520">
    <property type="protein sequence ID" value="CAF1297764.1"/>
    <property type="molecule type" value="Genomic_DNA"/>
</dbReference>
<reference evidence="7" key="1">
    <citation type="submission" date="2021-02" db="EMBL/GenBank/DDBJ databases">
        <authorList>
            <person name="Nowell W R."/>
        </authorList>
    </citation>
    <scope>NUCLEOTIDE SEQUENCE</scope>
</reference>
<dbReference type="SUPFAM" id="SSF117289">
    <property type="entry name" value="Nucleoporin domain"/>
    <property type="match status" value="1"/>
</dbReference>
<evidence type="ECO:0000313" key="8">
    <source>
        <dbReference type="Proteomes" id="UP000663870"/>
    </source>
</evidence>
<dbReference type="AlphaFoldDB" id="A0A815YMH6"/>
<dbReference type="GO" id="GO:0005634">
    <property type="term" value="C:nucleus"/>
    <property type="evidence" value="ECO:0007669"/>
    <property type="project" value="UniProtKB-SubCell"/>
</dbReference>
<evidence type="ECO:0000256" key="4">
    <source>
        <dbReference type="SAM" id="MobiDB-lite"/>
    </source>
</evidence>
<evidence type="ECO:0000256" key="1">
    <source>
        <dbReference type="ARBA" id="ARBA00004123"/>
    </source>
</evidence>
<keyword evidence="3" id="KW-0539">Nucleus</keyword>
<feature type="domain" description="Nucleoporin Nup159/Nup146 N-terminal" evidence="5">
    <location>
        <begin position="140"/>
        <end position="316"/>
    </location>
</feature>
<gene>
    <name evidence="7" type="ORF">JXQ802_LOCUS45291</name>
    <name evidence="6" type="ORF">PYM288_LOCUS29748</name>
</gene>
<dbReference type="Gene3D" id="2.130.10.10">
    <property type="entry name" value="YVTN repeat-like/Quinoprotein amine dehydrogenase"/>
    <property type="match status" value="1"/>
</dbReference>
<dbReference type="InterPro" id="IPR039462">
    <property type="entry name" value="Nup159/Nup146_N"/>
</dbReference>
<feature type="region of interest" description="Disordered" evidence="4">
    <location>
        <begin position="72"/>
        <end position="93"/>
    </location>
</feature>
<dbReference type="Proteomes" id="UP000663870">
    <property type="component" value="Unassembled WGS sequence"/>
</dbReference>
<evidence type="ECO:0000313" key="6">
    <source>
        <dbReference type="EMBL" id="CAF1297764.1"/>
    </source>
</evidence>
<evidence type="ECO:0000256" key="2">
    <source>
        <dbReference type="ARBA" id="ARBA00022448"/>
    </source>
</evidence>
<protein>
    <recommendedName>
        <fullName evidence="5">Nucleoporin Nup159/Nup146 N-terminal domain-containing protein</fullName>
    </recommendedName>
</protein>